<dbReference type="EMBL" id="KZ452447">
    <property type="protein sequence ID" value="PKA48398.1"/>
    <property type="molecule type" value="Genomic_DNA"/>
</dbReference>
<dbReference type="Gene3D" id="1.25.10.10">
    <property type="entry name" value="Leucine-rich Repeat Variant"/>
    <property type="match status" value="1"/>
</dbReference>
<organism evidence="9 10">
    <name type="scientific">Apostasia shenzhenica</name>
    <dbReference type="NCBI Taxonomy" id="1088818"/>
    <lineage>
        <taxon>Eukaryota</taxon>
        <taxon>Viridiplantae</taxon>
        <taxon>Streptophyta</taxon>
        <taxon>Embryophyta</taxon>
        <taxon>Tracheophyta</taxon>
        <taxon>Spermatophyta</taxon>
        <taxon>Magnoliopsida</taxon>
        <taxon>Liliopsida</taxon>
        <taxon>Asparagales</taxon>
        <taxon>Orchidaceae</taxon>
        <taxon>Apostasioideae</taxon>
        <taxon>Apostasia</taxon>
    </lineage>
</organism>
<dbReference type="Proteomes" id="UP000236161">
    <property type="component" value="Unassembled WGS sequence"/>
</dbReference>
<keyword evidence="3" id="KW-0677">Repeat</keyword>
<comment type="function">
    <text evidence="5">Binds specifically and directly to substrates containing either a simple or bipartite NLS motif. Promotes docking of import substrates to the nuclear envelope.</text>
</comment>
<dbReference type="Pfam" id="PF01749">
    <property type="entry name" value="IBB"/>
    <property type="match status" value="1"/>
</dbReference>
<dbReference type="Gene3D" id="1.20.5.690">
    <property type="entry name" value="Importin-alpha, importin-beta-binding domain"/>
    <property type="match status" value="1"/>
</dbReference>
<protein>
    <recommendedName>
        <fullName evidence="5">Importin subunit alpha</fullName>
    </recommendedName>
</protein>
<dbReference type="FunFam" id="1.25.10.10:FF:000009">
    <property type="entry name" value="Importin subunit alpha"/>
    <property type="match status" value="1"/>
</dbReference>
<dbReference type="InterPro" id="IPR036975">
    <property type="entry name" value="Importin-a_IBB_sf"/>
</dbReference>
<dbReference type="PROSITE" id="PS51214">
    <property type="entry name" value="IBB"/>
    <property type="match status" value="1"/>
</dbReference>
<dbReference type="GO" id="GO:0061608">
    <property type="term" value="F:nuclear import signal receptor activity"/>
    <property type="evidence" value="ECO:0007669"/>
    <property type="project" value="InterPro"/>
</dbReference>
<dbReference type="AlphaFoldDB" id="A0A2H9ZYM8"/>
<dbReference type="PROSITE" id="PS50176">
    <property type="entry name" value="ARM_REPEAT"/>
    <property type="match status" value="2"/>
</dbReference>
<evidence type="ECO:0000256" key="4">
    <source>
        <dbReference type="ARBA" id="ARBA00022927"/>
    </source>
</evidence>
<comment type="similarity">
    <text evidence="1 5">Belongs to the importin alpha family.</text>
</comment>
<name>A0A2H9ZYM8_9ASPA</name>
<feature type="repeat" description="ARM" evidence="6">
    <location>
        <begin position="156"/>
        <end position="198"/>
    </location>
</feature>
<gene>
    <name evidence="9" type="ORF">AXF42_Ash020961</name>
</gene>
<dbReference type="InterPro" id="IPR000225">
    <property type="entry name" value="Armadillo"/>
</dbReference>
<dbReference type="SUPFAM" id="SSF48371">
    <property type="entry name" value="ARM repeat"/>
    <property type="match status" value="1"/>
</dbReference>
<evidence type="ECO:0000256" key="3">
    <source>
        <dbReference type="ARBA" id="ARBA00022737"/>
    </source>
</evidence>
<dbReference type="InterPro" id="IPR016024">
    <property type="entry name" value="ARM-type_fold"/>
</dbReference>
<comment type="subunit">
    <text evidence="5">Forms a complex with importin subunit beta-1.</text>
</comment>
<dbReference type="InterPro" id="IPR032413">
    <property type="entry name" value="Arm_3"/>
</dbReference>
<keyword evidence="4 5" id="KW-0653">Protein transport</keyword>
<evidence type="ECO:0000259" key="8">
    <source>
        <dbReference type="PROSITE" id="PS51214"/>
    </source>
</evidence>
<dbReference type="STRING" id="1088818.A0A2H9ZYM8"/>
<evidence type="ECO:0000256" key="7">
    <source>
        <dbReference type="SAM" id="MobiDB-lite"/>
    </source>
</evidence>
<feature type="domain" description="IBB" evidence="8">
    <location>
        <begin position="1"/>
        <end position="58"/>
    </location>
</feature>
<evidence type="ECO:0000256" key="2">
    <source>
        <dbReference type="ARBA" id="ARBA00022448"/>
    </source>
</evidence>
<sequence length="533" mass="58590">MALRENARAEPRRSTYRLPLNEEGRRRREENVIEIRKNKRQENLQKFRCGGAQVESSPGLSEEPSLEKLLESIPAMLANIHSDKGALHLDSTIKFRQLLSAEVPPIDLVIQSGVVPCIVSFLARQGFPQLQFEAAWVLTNIASGTSEHTQVVVDHGALPLLIKLLESISIDVREQAMWALGNIAADSPRLRNMVLENGALMPVLAQLNHHARLSKLRIATWLLTNLCKGKPPPEFEQIKPAIPVLKFLIHTNDEEVIHIACWALAYLADGPNNKIQAVIEATVIPRLVELLLHPSPLVVAPALHAIGNITSGDSTQKTYVIMCGLLQLMFNHLKPIQKRSIKQEACWIISNILAGSQENIQAVINANIISLLIDLLQNGEIDIKKEVAWALVNVTAGGTDDQIKFLVSQGCIKPMCDLLTCSEPKIVAVCLEGLFNILVVGEAERNMEDNGGVNPFAKMVEEAQGLEKIEILQSHENDEILRLAVKIVVSFWLEEDDEAAAMTEATGGDAPPATFELDLNQSPPGFSGESGFS</sequence>
<feature type="region of interest" description="Disordered" evidence="7">
    <location>
        <begin position="503"/>
        <end position="533"/>
    </location>
</feature>
<feature type="compositionally biased region" description="Basic and acidic residues" evidence="7">
    <location>
        <begin position="1"/>
        <end position="13"/>
    </location>
</feature>
<feature type="region of interest" description="Disordered" evidence="7">
    <location>
        <begin position="1"/>
        <end position="27"/>
    </location>
</feature>
<dbReference type="OrthoDB" id="29145at2759"/>
<feature type="repeat" description="ARM" evidence="6">
    <location>
        <begin position="113"/>
        <end position="156"/>
    </location>
</feature>
<proteinExistence type="inferred from homology"/>
<dbReference type="GO" id="GO:0005737">
    <property type="term" value="C:cytoplasm"/>
    <property type="evidence" value="ECO:0007669"/>
    <property type="project" value="InterPro"/>
</dbReference>
<dbReference type="InterPro" id="IPR002652">
    <property type="entry name" value="Importin-a_IBB"/>
</dbReference>
<keyword evidence="10" id="KW-1185">Reference proteome</keyword>
<reference evidence="9 10" key="1">
    <citation type="journal article" date="2017" name="Nature">
        <title>The Apostasia genome and the evolution of orchids.</title>
        <authorList>
            <person name="Zhang G.Q."/>
            <person name="Liu K.W."/>
            <person name="Li Z."/>
            <person name="Lohaus R."/>
            <person name="Hsiao Y.Y."/>
            <person name="Niu S.C."/>
            <person name="Wang J.Y."/>
            <person name="Lin Y.C."/>
            <person name="Xu Q."/>
            <person name="Chen L.J."/>
            <person name="Yoshida K."/>
            <person name="Fujiwara S."/>
            <person name="Wang Z.W."/>
            <person name="Zhang Y.Q."/>
            <person name="Mitsuda N."/>
            <person name="Wang M."/>
            <person name="Liu G.H."/>
            <person name="Pecoraro L."/>
            <person name="Huang H.X."/>
            <person name="Xiao X.J."/>
            <person name="Lin M."/>
            <person name="Wu X.Y."/>
            <person name="Wu W.L."/>
            <person name="Chen Y.Y."/>
            <person name="Chang S.B."/>
            <person name="Sakamoto S."/>
            <person name="Ohme-Takagi M."/>
            <person name="Yagi M."/>
            <person name="Zeng S.J."/>
            <person name="Shen C.Y."/>
            <person name="Yeh C.M."/>
            <person name="Luo Y.B."/>
            <person name="Tsai W.C."/>
            <person name="Van de Peer Y."/>
            <person name="Liu Z.J."/>
        </authorList>
    </citation>
    <scope>NUCLEOTIDE SEQUENCE [LARGE SCALE GENOMIC DNA]</scope>
    <source>
        <strain evidence="10">cv. Shenzhen</strain>
        <tissue evidence="9">Stem</tissue>
    </source>
</reference>
<dbReference type="PANTHER" id="PTHR23316">
    <property type="entry name" value="IMPORTIN ALPHA"/>
    <property type="match status" value="1"/>
</dbReference>
<evidence type="ECO:0000256" key="6">
    <source>
        <dbReference type="PROSITE-ProRule" id="PRU00259"/>
    </source>
</evidence>
<dbReference type="Pfam" id="PF16186">
    <property type="entry name" value="Arm_3"/>
    <property type="match status" value="1"/>
</dbReference>
<feature type="compositionally biased region" description="Low complexity" evidence="7">
    <location>
        <begin position="522"/>
        <end position="533"/>
    </location>
</feature>
<dbReference type="SMART" id="SM00185">
    <property type="entry name" value="ARM"/>
    <property type="match status" value="8"/>
</dbReference>
<dbReference type="GO" id="GO:0006606">
    <property type="term" value="P:protein import into nucleus"/>
    <property type="evidence" value="ECO:0007669"/>
    <property type="project" value="InterPro"/>
</dbReference>
<dbReference type="InterPro" id="IPR011989">
    <property type="entry name" value="ARM-like"/>
</dbReference>
<dbReference type="PIRSF" id="PIRSF005673">
    <property type="entry name" value="Importin_alpha"/>
    <property type="match status" value="1"/>
</dbReference>
<keyword evidence="2 5" id="KW-0813">Transport</keyword>
<evidence type="ECO:0000256" key="5">
    <source>
        <dbReference type="PIRNR" id="PIRNR005673"/>
    </source>
</evidence>
<dbReference type="InterPro" id="IPR024931">
    <property type="entry name" value="Importin_alpha"/>
</dbReference>
<dbReference type="Pfam" id="PF00514">
    <property type="entry name" value="Arm"/>
    <property type="match status" value="6"/>
</dbReference>
<evidence type="ECO:0000256" key="1">
    <source>
        <dbReference type="ARBA" id="ARBA00010394"/>
    </source>
</evidence>
<dbReference type="GO" id="GO:0005634">
    <property type="term" value="C:nucleus"/>
    <property type="evidence" value="ECO:0007669"/>
    <property type="project" value="UniProtKB-ARBA"/>
</dbReference>
<accession>A0A2H9ZYM8</accession>
<evidence type="ECO:0000313" key="9">
    <source>
        <dbReference type="EMBL" id="PKA48398.1"/>
    </source>
</evidence>
<evidence type="ECO:0000313" key="10">
    <source>
        <dbReference type="Proteomes" id="UP000236161"/>
    </source>
</evidence>